<dbReference type="InterPro" id="IPR021598">
    <property type="entry name" value="DUF3221"/>
</dbReference>
<dbReference type="EMBL" id="CP020880">
    <property type="protein sequence ID" value="ART75116.1"/>
    <property type="molecule type" value="Genomic_DNA"/>
</dbReference>
<feature type="signal peptide" evidence="1">
    <location>
        <begin position="1"/>
        <end position="21"/>
    </location>
</feature>
<accession>A0ABN4ZH73</accession>
<dbReference type="GeneID" id="96737446"/>
<protein>
    <recommendedName>
        <fullName evidence="4">DUF3221 domain-containing protein</fullName>
    </recommendedName>
</protein>
<dbReference type="Proteomes" id="UP000195573">
    <property type="component" value="Chromosome"/>
</dbReference>
<keyword evidence="1" id="KW-0732">Signal</keyword>
<dbReference type="RefSeq" id="WP_088017049.1">
    <property type="nucleotide sequence ID" value="NZ_CP020880.1"/>
</dbReference>
<sequence length="116" mass="13083">MKLTNVLFISFFILMVGCAQTEEKSWESSLIIDAVILEVKDGRMLVAEDVTSSEYAEISNKTIQELDKERISLIYLSYDKLADVKAGDEVKIWIDGGLDHSYPAQGHAKKVELKEE</sequence>
<evidence type="ECO:0000256" key="1">
    <source>
        <dbReference type="SAM" id="SignalP"/>
    </source>
</evidence>
<feature type="chain" id="PRO_5046254908" description="DUF3221 domain-containing protein" evidence="1">
    <location>
        <begin position="22"/>
        <end position="116"/>
    </location>
</feature>
<keyword evidence="3" id="KW-1185">Reference proteome</keyword>
<reference evidence="2 3" key="1">
    <citation type="submission" date="2017-04" db="EMBL/GenBank/DDBJ databases">
        <title>Complete Genome Sequence of the Bacillus horikoshii 20a strain from Cuatro Cienegas, Coahuila, Mexico.</title>
        <authorList>
            <person name="Zarza E."/>
            <person name="Alcaraz L.D."/>
            <person name="Aguilar-Salinas B."/>
            <person name="Islas A."/>
            <person name="Olmedo-Alvarez G."/>
        </authorList>
    </citation>
    <scope>NUCLEOTIDE SEQUENCE [LARGE SCALE GENOMIC DNA]</scope>
    <source>
        <strain evidence="2 3">20a</strain>
    </source>
</reference>
<dbReference type="Gene3D" id="2.40.50.140">
    <property type="entry name" value="Nucleic acid-binding proteins"/>
    <property type="match status" value="1"/>
</dbReference>
<name>A0ABN4ZH73_9BACI</name>
<proteinExistence type="predicted"/>
<gene>
    <name evidence="2" type="ORF">B4U37_03230</name>
</gene>
<evidence type="ECO:0008006" key="4">
    <source>
        <dbReference type="Google" id="ProtNLM"/>
    </source>
</evidence>
<organism evidence="2 3">
    <name type="scientific">Sutcliffiella horikoshii</name>
    <dbReference type="NCBI Taxonomy" id="79883"/>
    <lineage>
        <taxon>Bacteria</taxon>
        <taxon>Bacillati</taxon>
        <taxon>Bacillota</taxon>
        <taxon>Bacilli</taxon>
        <taxon>Bacillales</taxon>
        <taxon>Bacillaceae</taxon>
        <taxon>Sutcliffiella</taxon>
    </lineage>
</organism>
<dbReference type="PROSITE" id="PS51257">
    <property type="entry name" value="PROKAR_LIPOPROTEIN"/>
    <property type="match status" value="1"/>
</dbReference>
<evidence type="ECO:0000313" key="2">
    <source>
        <dbReference type="EMBL" id="ART75116.1"/>
    </source>
</evidence>
<evidence type="ECO:0000313" key="3">
    <source>
        <dbReference type="Proteomes" id="UP000195573"/>
    </source>
</evidence>
<dbReference type="Pfam" id="PF11518">
    <property type="entry name" value="DUF3221"/>
    <property type="match status" value="1"/>
</dbReference>
<dbReference type="InterPro" id="IPR012340">
    <property type="entry name" value="NA-bd_OB-fold"/>
</dbReference>